<gene>
    <name evidence="2" type="ORF">OE749_01240</name>
</gene>
<comment type="caution">
    <text evidence="2">The sequence shown here is derived from an EMBL/GenBank/DDBJ whole genome shotgun (WGS) entry which is preliminary data.</text>
</comment>
<proteinExistence type="predicted"/>
<dbReference type="InterPro" id="IPR021497">
    <property type="entry name" value="GTA_holin_3TM"/>
</dbReference>
<feature type="transmembrane region" description="Helical" evidence="1">
    <location>
        <begin position="118"/>
        <end position="134"/>
    </location>
</feature>
<reference evidence="2 3" key="1">
    <citation type="submission" date="2022-10" db="EMBL/GenBank/DDBJ databases">
        <title>Aestuariibacter sp. AA17 isolated from Montipora capitata coral fragment.</title>
        <authorList>
            <person name="Emsley S.A."/>
            <person name="Pfannmuller K.M."/>
            <person name="Loughran R.M."/>
            <person name="Shlafstein M."/>
            <person name="Papke E."/>
            <person name="Saw J.H."/>
            <person name="Ushijima B."/>
            <person name="Videau P."/>
        </authorList>
    </citation>
    <scope>NUCLEOTIDE SEQUENCE [LARGE SCALE GENOMIC DNA]</scope>
    <source>
        <strain evidence="2 3">AA17</strain>
    </source>
</reference>
<dbReference type="EMBL" id="JAOWKX010000001">
    <property type="protein sequence ID" value="MCV2883319.1"/>
    <property type="molecule type" value="Genomic_DNA"/>
</dbReference>
<keyword evidence="3" id="KW-1185">Reference proteome</keyword>
<keyword evidence="1" id="KW-0472">Membrane</keyword>
<sequence>MGLLTDIFSTGTSSLISSVAKVADQFITTDEERNAFKVQMAALIQKRESEIEQTLRSEQRAKQAILSAELNQDDKFTKRARPMLVYFGLLMIATNYMVFPILSRFLDVSSTPLPSLPMEFWAGWSGIVATWCIGRSAEKIGATNKVTRLVTGKKSSEVVG</sequence>
<protein>
    <submittedName>
        <fullName evidence="2">Holin family protein</fullName>
    </submittedName>
</protein>
<name>A0ABT3A3R6_9ALTE</name>
<feature type="transmembrane region" description="Helical" evidence="1">
    <location>
        <begin position="84"/>
        <end position="106"/>
    </location>
</feature>
<dbReference type="Proteomes" id="UP001652504">
    <property type="component" value="Unassembled WGS sequence"/>
</dbReference>
<evidence type="ECO:0000313" key="2">
    <source>
        <dbReference type="EMBL" id="MCV2883319.1"/>
    </source>
</evidence>
<accession>A0ABT3A3R6</accession>
<organism evidence="2 3">
    <name type="scientific">Fluctibacter corallii</name>
    <dbReference type="NCBI Taxonomy" id="2984329"/>
    <lineage>
        <taxon>Bacteria</taxon>
        <taxon>Pseudomonadati</taxon>
        <taxon>Pseudomonadota</taxon>
        <taxon>Gammaproteobacteria</taxon>
        <taxon>Alteromonadales</taxon>
        <taxon>Alteromonadaceae</taxon>
        <taxon>Fluctibacter</taxon>
    </lineage>
</organism>
<dbReference type="Pfam" id="PF11351">
    <property type="entry name" value="GTA_holin_3TM"/>
    <property type="match status" value="1"/>
</dbReference>
<keyword evidence="1" id="KW-0812">Transmembrane</keyword>
<evidence type="ECO:0000256" key="1">
    <source>
        <dbReference type="SAM" id="Phobius"/>
    </source>
</evidence>
<dbReference type="RefSeq" id="WP_263710519.1">
    <property type="nucleotide sequence ID" value="NZ_JAOWKX010000001.1"/>
</dbReference>
<keyword evidence="1" id="KW-1133">Transmembrane helix</keyword>
<evidence type="ECO:0000313" key="3">
    <source>
        <dbReference type="Proteomes" id="UP001652504"/>
    </source>
</evidence>